<keyword evidence="1" id="KW-0805">Transcription regulation</keyword>
<dbReference type="InterPro" id="IPR036390">
    <property type="entry name" value="WH_DNA-bd_sf"/>
</dbReference>
<name>A0ABP9NQR7_9PSEU</name>
<evidence type="ECO:0000313" key="6">
    <source>
        <dbReference type="Proteomes" id="UP001500804"/>
    </source>
</evidence>
<dbReference type="InterPro" id="IPR018356">
    <property type="entry name" value="Tscrpt_reg_HTH_DeoR_CS"/>
</dbReference>
<dbReference type="Pfam" id="PF00455">
    <property type="entry name" value="DeoRC"/>
    <property type="match status" value="1"/>
</dbReference>
<dbReference type="EMBL" id="BAABJO010000024">
    <property type="protein sequence ID" value="GAA5132004.1"/>
    <property type="molecule type" value="Genomic_DNA"/>
</dbReference>
<evidence type="ECO:0000259" key="4">
    <source>
        <dbReference type="PROSITE" id="PS51000"/>
    </source>
</evidence>
<accession>A0ABP9NQR7</accession>
<keyword evidence="2 5" id="KW-0238">DNA-binding</keyword>
<comment type="caution">
    <text evidence="5">The sequence shown here is derived from an EMBL/GenBank/DDBJ whole genome shotgun (WGS) entry which is preliminary data.</text>
</comment>
<dbReference type="InterPro" id="IPR050313">
    <property type="entry name" value="Carb_Metab_HTH_regulators"/>
</dbReference>
<dbReference type="Gene3D" id="1.10.10.10">
    <property type="entry name" value="Winged helix-like DNA-binding domain superfamily/Winged helix DNA-binding domain"/>
    <property type="match status" value="1"/>
</dbReference>
<organism evidence="5 6">
    <name type="scientific">Pseudonocardia adelaidensis</name>
    <dbReference type="NCBI Taxonomy" id="648754"/>
    <lineage>
        <taxon>Bacteria</taxon>
        <taxon>Bacillati</taxon>
        <taxon>Actinomycetota</taxon>
        <taxon>Actinomycetes</taxon>
        <taxon>Pseudonocardiales</taxon>
        <taxon>Pseudonocardiaceae</taxon>
        <taxon>Pseudonocardia</taxon>
    </lineage>
</organism>
<dbReference type="GO" id="GO:0003677">
    <property type="term" value="F:DNA binding"/>
    <property type="evidence" value="ECO:0007669"/>
    <property type="project" value="UniProtKB-KW"/>
</dbReference>
<dbReference type="InterPro" id="IPR037171">
    <property type="entry name" value="NagB/RpiA_transferase-like"/>
</dbReference>
<dbReference type="PANTHER" id="PTHR30363:SF44">
    <property type="entry name" value="AGA OPERON TRANSCRIPTIONAL REPRESSOR-RELATED"/>
    <property type="match status" value="1"/>
</dbReference>
<dbReference type="SMART" id="SM00420">
    <property type="entry name" value="HTH_DEOR"/>
    <property type="match status" value="1"/>
</dbReference>
<dbReference type="InterPro" id="IPR036388">
    <property type="entry name" value="WH-like_DNA-bd_sf"/>
</dbReference>
<gene>
    <name evidence="5" type="ORF">GCM10023320_55970</name>
</gene>
<proteinExistence type="predicted"/>
<dbReference type="PROSITE" id="PS00894">
    <property type="entry name" value="HTH_DEOR_1"/>
    <property type="match status" value="1"/>
</dbReference>
<keyword evidence="3" id="KW-0804">Transcription</keyword>
<dbReference type="PROSITE" id="PS51000">
    <property type="entry name" value="HTH_DEOR_2"/>
    <property type="match status" value="1"/>
</dbReference>
<dbReference type="InterPro" id="IPR001034">
    <property type="entry name" value="DeoR_HTH"/>
</dbReference>
<sequence length="275" mass="28850">MLTNVARYCLFACASLGYGVRVLPASRHGEILRLVRSSGVVSVEALAENLGVSRSTIRRDLQSLDADGALRRVRGGAGCVLAADDPVPFAQVATVAAGDKEAVARVAAELVGDGEVVLLDIGTTTARLARALRGRRITVITSSLAVVDELRSDPVVELLVLGGILRRNYHSLVGLLTEQALREVRAHRLFLGTSGIARDGEVRDSTLVEVPVKRAMIEAAEQTVVVADRGKFPGTGLLTVCGPEEVDVIVTNEGADAGTLAACAAAGTEIRLVPR</sequence>
<evidence type="ECO:0000256" key="1">
    <source>
        <dbReference type="ARBA" id="ARBA00023015"/>
    </source>
</evidence>
<dbReference type="Proteomes" id="UP001500804">
    <property type="component" value="Unassembled WGS sequence"/>
</dbReference>
<dbReference type="InterPro" id="IPR000524">
    <property type="entry name" value="Tscrpt_reg_HTH_GntR"/>
</dbReference>
<feature type="domain" description="HTH deoR-type" evidence="4">
    <location>
        <begin position="24"/>
        <end position="79"/>
    </location>
</feature>
<reference evidence="6" key="1">
    <citation type="journal article" date="2019" name="Int. J. Syst. Evol. Microbiol.">
        <title>The Global Catalogue of Microorganisms (GCM) 10K type strain sequencing project: providing services to taxonomists for standard genome sequencing and annotation.</title>
        <authorList>
            <consortium name="The Broad Institute Genomics Platform"/>
            <consortium name="The Broad Institute Genome Sequencing Center for Infectious Disease"/>
            <person name="Wu L."/>
            <person name="Ma J."/>
        </authorList>
    </citation>
    <scope>NUCLEOTIDE SEQUENCE [LARGE SCALE GENOMIC DNA]</scope>
    <source>
        <strain evidence="6">JCM 18302</strain>
    </source>
</reference>
<dbReference type="SUPFAM" id="SSF46785">
    <property type="entry name" value="Winged helix' DNA-binding domain"/>
    <property type="match status" value="1"/>
</dbReference>
<dbReference type="InterPro" id="IPR014036">
    <property type="entry name" value="DeoR-like_C"/>
</dbReference>
<evidence type="ECO:0000256" key="2">
    <source>
        <dbReference type="ARBA" id="ARBA00023125"/>
    </source>
</evidence>
<dbReference type="SMART" id="SM01134">
    <property type="entry name" value="DeoRC"/>
    <property type="match status" value="1"/>
</dbReference>
<evidence type="ECO:0000256" key="3">
    <source>
        <dbReference type="ARBA" id="ARBA00023163"/>
    </source>
</evidence>
<dbReference type="SUPFAM" id="SSF100950">
    <property type="entry name" value="NagB/RpiA/CoA transferase-like"/>
    <property type="match status" value="1"/>
</dbReference>
<dbReference type="PANTHER" id="PTHR30363">
    <property type="entry name" value="HTH-TYPE TRANSCRIPTIONAL REGULATOR SRLR-RELATED"/>
    <property type="match status" value="1"/>
</dbReference>
<dbReference type="Pfam" id="PF08220">
    <property type="entry name" value="HTH_DeoR"/>
    <property type="match status" value="1"/>
</dbReference>
<keyword evidence="6" id="KW-1185">Reference proteome</keyword>
<dbReference type="PRINTS" id="PR00037">
    <property type="entry name" value="HTHLACR"/>
</dbReference>
<dbReference type="PRINTS" id="PR00035">
    <property type="entry name" value="HTHGNTR"/>
</dbReference>
<protein>
    <submittedName>
        <fullName evidence="5">DeoR/GlpR family DNA-binding transcription regulator</fullName>
    </submittedName>
</protein>
<evidence type="ECO:0000313" key="5">
    <source>
        <dbReference type="EMBL" id="GAA5132004.1"/>
    </source>
</evidence>